<comment type="caution">
    <text evidence="1">The sequence shown here is derived from an EMBL/GenBank/DDBJ whole genome shotgun (WGS) entry which is preliminary data.</text>
</comment>
<protein>
    <submittedName>
        <fullName evidence="1">4551_t:CDS:1</fullName>
    </submittedName>
</protein>
<gene>
    <name evidence="1" type="ORF">DHETER_LOCUS325</name>
</gene>
<organism evidence="1 2">
    <name type="scientific">Dentiscutata heterogama</name>
    <dbReference type="NCBI Taxonomy" id="1316150"/>
    <lineage>
        <taxon>Eukaryota</taxon>
        <taxon>Fungi</taxon>
        <taxon>Fungi incertae sedis</taxon>
        <taxon>Mucoromycota</taxon>
        <taxon>Glomeromycotina</taxon>
        <taxon>Glomeromycetes</taxon>
        <taxon>Diversisporales</taxon>
        <taxon>Gigasporaceae</taxon>
        <taxon>Dentiscutata</taxon>
    </lineage>
</organism>
<name>A0ACA9JYF6_9GLOM</name>
<keyword evidence="2" id="KW-1185">Reference proteome</keyword>
<sequence length="83" mass="9308">MLGSSFCDALLGGSNIELVQVVVSDIKRIVVMIVIMVVLIVELIVRFVVELENIVWLIWLNCVELRVVVIDVCVIRIEIIICA</sequence>
<reference evidence="1" key="1">
    <citation type="submission" date="2021-06" db="EMBL/GenBank/DDBJ databases">
        <authorList>
            <person name="Kallberg Y."/>
            <person name="Tangrot J."/>
            <person name="Rosling A."/>
        </authorList>
    </citation>
    <scope>NUCLEOTIDE SEQUENCE</scope>
    <source>
        <strain evidence="1">IL203A</strain>
    </source>
</reference>
<dbReference type="EMBL" id="CAJVPU010000147">
    <property type="protein sequence ID" value="CAG8442008.1"/>
    <property type="molecule type" value="Genomic_DNA"/>
</dbReference>
<evidence type="ECO:0000313" key="2">
    <source>
        <dbReference type="Proteomes" id="UP000789702"/>
    </source>
</evidence>
<proteinExistence type="predicted"/>
<accession>A0ACA9JYF6</accession>
<evidence type="ECO:0000313" key="1">
    <source>
        <dbReference type="EMBL" id="CAG8442008.1"/>
    </source>
</evidence>
<dbReference type="Proteomes" id="UP000789702">
    <property type="component" value="Unassembled WGS sequence"/>
</dbReference>